<reference evidence="1" key="1">
    <citation type="submission" date="2019-02" db="EMBL/GenBank/DDBJ databases">
        <authorList>
            <person name="Gruber-Vodicka R. H."/>
            <person name="Seah K. B. B."/>
        </authorList>
    </citation>
    <scope>NUCLEOTIDE SEQUENCE</scope>
    <source>
        <strain evidence="1">BECK_M6</strain>
    </source>
</reference>
<gene>
    <name evidence="1" type="ORF">BECKLFY1418A_GA0070994_100198</name>
</gene>
<protein>
    <recommendedName>
        <fullName evidence="2">DUF4868 domain-containing protein</fullName>
    </recommendedName>
</protein>
<sequence length="313" mass="36405">MDNLKATLDHIKTLDWNSALVSFFIVKRSLVEREAKYNVLHVNVNERLREKLRDIVAKKIEQSNNALEYDFNTADLDDNFLSIPVEETDLQRIIDNLEDSEELRPVEQYEELLKSWMYIARLDMEGAPPLFSARRIPDSWDAKKVHNLINMIFQNSMLIDLEQPEVFRIDRKVDFFAFDGTIFIADKKSFETALNFRAGMEKNRDEIVEEFSKLGLFEDANAVSELVGDHLPRLRKLSQVKKAGYYKYPGFLDSLKKVNEEDGWGIQYSPDGKILVTENDIDTILRVLNNDRLTSKINHENFDVDVKHKLNSA</sequence>
<dbReference type="Pfam" id="PF16162">
    <property type="entry name" value="KwaB"/>
    <property type="match status" value="1"/>
</dbReference>
<organism evidence="1">
    <name type="scientific">Candidatus Kentrum sp. LFY</name>
    <dbReference type="NCBI Taxonomy" id="2126342"/>
    <lineage>
        <taxon>Bacteria</taxon>
        <taxon>Pseudomonadati</taxon>
        <taxon>Pseudomonadota</taxon>
        <taxon>Gammaproteobacteria</taxon>
        <taxon>Candidatus Kentrum</taxon>
    </lineage>
</organism>
<dbReference type="InterPro" id="IPR032359">
    <property type="entry name" value="KwaB-like"/>
</dbReference>
<dbReference type="EMBL" id="CAADFH010000001">
    <property type="protein sequence ID" value="VFJ87414.1"/>
    <property type="molecule type" value="Genomic_DNA"/>
</dbReference>
<name>A0A450U6W7_9GAMM</name>
<proteinExistence type="predicted"/>
<accession>A0A450U6W7</accession>
<dbReference type="AlphaFoldDB" id="A0A450U6W7"/>
<evidence type="ECO:0008006" key="2">
    <source>
        <dbReference type="Google" id="ProtNLM"/>
    </source>
</evidence>
<evidence type="ECO:0000313" key="1">
    <source>
        <dbReference type="EMBL" id="VFJ87414.1"/>
    </source>
</evidence>